<evidence type="ECO:0000313" key="2">
    <source>
        <dbReference type="EMBL" id="KAJ7671745.1"/>
    </source>
</evidence>
<proteinExistence type="predicted"/>
<feature type="region of interest" description="Disordered" evidence="1">
    <location>
        <begin position="1"/>
        <end position="24"/>
    </location>
</feature>
<reference evidence="2" key="1">
    <citation type="submission" date="2023-03" db="EMBL/GenBank/DDBJ databases">
        <title>Massive genome expansion in bonnet fungi (Mycena s.s.) driven by repeated elements and novel gene families across ecological guilds.</title>
        <authorList>
            <consortium name="Lawrence Berkeley National Laboratory"/>
            <person name="Harder C.B."/>
            <person name="Miyauchi S."/>
            <person name="Viragh M."/>
            <person name="Kuo A."/>
            <person name="Thoen E."/>
            <person name="Andreopoulos B."/>
            <person name="Lu D."/>
            <person name="Skrede I."/>
            <person name="Drula E."/>
            <person name="Henrissat B."/>
            <person name="Morin E."/>
            <person name="Kohler A."/>
            <person name="Barry K."/>
            <person name="LaButti K."/>
            <person name="Morin E."/>
            <person name="Salamov A."/>
            <person name="Lipzen A."/>
            <person name="Mereny Z."/>
            <person name="Hegedus B."/>
            <person name="Baldrian P."/>
            <person name="Stursova M."/>
            <person name="Weitz H."/>
            <person name="Taylor A."/>
            <person name="Grigoriev I.V."/>
            <person name="Nagy L.G."/>
            <person name="Martin F."/>
            <person name="Kauserud H."/>
        </authorList>
    </citation>
    <scope>NUCLEOTIDE SEQUENCE</scope>
    <source>
        <strain evidence="2">CBHHK067</strain>
    </source>
</reference>
<dbReference type="AlphaFoldDB" id="A0AAD7CZI9"/>
<evidence type="ECO:0000256" key="1">
    <source>
        <dbReference type="SAM" id="MobiDB-lite"/>
    </source>
</evidence>
<keyword evidence="3" id="KW-1185">Reference proteome</keyword>
<comment type="caution">
    <text evidence="2">The sequence shown here is derived from an EMBL/GenBank/DDBJ whole genome shotgun (WGS) entry which is preliminary data.</text>
</comment>
<evidence type="ECO:0000313" key="3">
    <source>
        <dbReference type="Proteomes" id="UP001221757"/>
    </source>
</evidence>
<dbReference type="Proteomes" id="UP001221757">
    <property type="component" value="Unassembled WGS sequence"/>
</dbReference>
<organism evidence="2 3">
    <name type="scientific">Mycena rosella</name>
    <name type="common">Pink bonnet</name>
    <name type="synonym">Agaricus rosellus</name>
    <dbReference type="NCBI Taxonomy" id="1033263"/>
    <lineage>
        <taxon>Eukaryota</taxon>
        <taxon>Fungi</taxon>
        <taxon>Dikarya</taxon>
        <taxon>Basidiomycota</taxon>
        <taxon>Agaricomycotina</taxon>
        <taxon>Agaricomycetes</taxon>
        <taxon>Agaricomycetidae</taxon>
        <taxon>Agaricales</taxon>
        <taxon>Marasmiineae</taxon>
        <taxon>Mycenaceae</taxon>
        <taxon>Mycena</taxon>
    </lineage>
</organism>
<gene>
    <name evidence="2" type="ORF">B0H17DRAFT_1141513</name>
</gene>
<name>A0AAD7CZI9_MYCRO</name>
<protein>
    <submittedName>
        <fullName evidence="2">Uncharacterized protein</fullName>
    </submittedName>
</protein>
<dbReference type="EMBL" id="JARKIE010000173">
    <property type="protein sequence ID" value="KAJ7671745.1"/>
    <property type="molecule type" value="Genomic_DNA"/>
</dbReference>
<accession>A0AAD7CZI9</accession>
<sequence>MSPSINSTIPAKRRRETRLDASPKKEAYIITQDTGYQARASDREQRIHCRNTDIGEVEGKELGLQVGVSGFRWSHVETARSIHSTSSSMSSFPALGSGDDPQFDAPIGDQICKFEELSCKIKKSSEESAPLKRLLDGRKSVEYDMVMLKIPRKYSGNFLPDFGPNQISGRWLGMHESCVRPALAVSIQKENIREKLKPGQLEQVWACAGAGMTDGASIGWGGGILNRLTSLVRKPSLVAPVFRLKLPQPSFPAAPAVQHGRDHLGVGMLICAWEVRDFGVCRPQINARWTSIRPPLRAAREVNVGRHTSQSGTSRKDFSGWTLIWTPTGPVYTKMVTRPSPGYRCMLMTCWRHTWDILKK</sequence>